<reference evidence="14 15" key="1">
    <citation type="submission" date="2021-03" db="EMBL/GenBank/DDBJ databases">
        <title>Genomic Encyclopedia of Type Strains, Phase IV (KMG-IV): sequencing the most valuable type-strain genomes for metagenomic binning, comparative biology and taxonomic classification.</title>
        <authorList>
            <person name="Goeker M."/>
        </authorList>
    </citation>
    <scope>NUCLEOTIDE SEQUENCE [LARGE SCALE GENOMIC DNA]</scope>
    <source>
        <strain evidence="14 15">DSM 27512</strain>
    </source>
</reference>
<keyword evidence="11" id="KW-0456">Lyase</keyword>
<evidence type="ECO:0000256" key="11">
    <source>
        <dbReference type="ARBA" id="ARBA00023239"/>
    </source>
</evidence>
<keyword evidence="6" id="KW-0547">Nucleotide-binding</keyword>
<dbReference type="SFLD" id="SFLDG01386">
    <property type="entry name" value="main_SPASM_domain-containing"/>
    <property type="match status" value="1"/>
</dbReference>
<dbReference type="EC" id="4.1.99.22" evidence="2"/>
<dbReference type="InterPro" id="IPR058240">
    <property type="entry name" value="rSAM_sf"/>
</dbReference>
<keyword evidence="3" id="KW-0004">4Fe-4S</keyword>
<dbReference type="InterPro" id="IPR050105">
    <property type="entry name" value="MoCo_biosynth_MoaA/MoaC"/>
</dbReference>
<organism evidence="14 15">
    <name type="scientific">Acetoanaerobium pronyense</name>
    <dbReference type="NCBI Taxonomy" id="1482736"/>
    <lineage>
        <taxon>Bacteria</taxon>
        <taxon>Bacillati</taxon>
        <taxon>Bacillota</taxon>
        <taxon>Clostridia</taxon>
        <taxon>Peptostreptococcales</taxon>
        <taxon>Filifactoraceae</taxon>
        <taxon>Acetoanaerobium</taxon>
    </lineage>
</organism>
<dbReference type="EMBL" id="JAGGLI010000004">
    <property type="protein sequence ID" value="MBP2026824.1"/>
    <property type="molecule type" value="Genomic_DNA"/>
</dbReference>
<evidence type="ECO:0000256" key="4">
    <source>
        <dbReference type="ARBA" id="ARBA00022691"/>
    </source>
</evidence>
<evidence type="ECO:0000313" key="15">
    <source>
        <dbReference type="Proteomes" id="UP001314903"/>
    </source>
</evidence>
<dbReference type="PROSITE" id="PS51918">
    <property type="entry name" value="RADICAL_SAM"/>
    <property type="match status" value="1"/>
</dbReference>
<dbReference type="Pfam" id="PF06463">
    <property type="entry name" value="Mob_synth_C"/>
    <property type="match status" value="1"/>
</dbReference>
<dbReference type="InterPro" id="IPR007197">
    <property type="entry name" value="rSAM"/>
</dbReference>
<dbReference type="SFLD" id="SFLDG01383">
    <property type="entry name" value="cyclic_pyranopterin_phosphate"/>
    <property type="match status" value="1"/>
</dbReference>
<accession>A0ABS4KJK5</accession>
<evidence type="ECO:0000259" key="13">
    <source>
        <dbReference type="PROSITE" id="PS51918"/>
    </source>
</evidence>
<dbReference type="SFLD" id="SFLDS00029">
    <property type="entry name" value="Radical_SAM"/>
    <property type="match status" value="1"/>
</dbReference>
<dbReference type="PROSITE" id="PS01305">
    <property type="entry name" value="MOAA_NIFB_PQQE"/>
    <property type="match status" value="1"/>
</dbReference>
<evidence type="ECO:0000256" key="2">
    <source>
        <dbReference type="ARBA" id="ARBA00012167"/>
    </source>
</evidence>
<dbReference type="SFLD" id="SFLDG01067">
    <property type="entry name" value="SPASM/twitch_domain_containing"/>
    <property type="match status" value="1"/>
</dbReference>
<keyword evidence="5" id="KW-0479">Metal-binding</keyword>
<dbReference type="RefSeq" id="WP_209659211.1">
    <property type="nucleotide sequence ID" value="NZ_JAGGLI010000004.1"/>
</dbReference>
<evidence type="ECO:0000313" key="14">
    <source>
        <dbReference type="EMBL" id="MBP2026824.1"/>
    </source>
</evidence>
<dbReference type="InterPro" id="IPR000385">
    <property type="entry name" value="MoaA_NifB_PqqE_Fe-S-bd_CS"/>
</dbReference>
<keyword evidence="7" id="KW-0408">Iron</keyword>
<evidence type="ECO:0000256" key="9">
    <source>
        <dbReference type="ARBA" id="ARBA00023134"/>
    </source>
</evidence>
<evidence type="ECO:0000256" key="12">
    <source>
        <dbReference type="ARBA" id="ARBA00048697"/>
    </source>
</evidence>
<comment type="cofactor">
    <cofactor evidence="1">
        <name>[4Fe-4S] cluster</name>
        <dbReference type="ChEBI" id="CHEBI:49883"/>
    </cofactor>
</comment>
<dbReference type="Gene3D" id="3.20.20.70">
    <property type="entry name" value="Aldolase class I"/>
    <property type="match status" value="1"/>
</dbReference>
<dbReference type="InterPro" id="IPR040064">
    <property type="entry name" value="MoaA-like"/>
</dbReference>
<keyword evidence="10" id="KW-0501">Molybdenum cofactor biosynthesis</keyword>
<evidence type="ECO:0000256" key="8">
    <source>
        <dbReference type="ARBA" id="ARBA00023014"/>
    </source>
</evidence>
<dbReference type="CDD" id="cd01335">
    <property type="entry name" value="Radical_SAM"/>
    <property type="match status" value="1"/>
</dbReference>
<keyword evidence="9" id="KW-0342">GTP-binding</keyword>
<dbReference type="InterPro" id="IPR010505">
    <property type="entry name" value="MoaA_twitch"/>
</dbReference>
<evidence type="ECO:0000256" key="5">
    <source>
        <dbReference type="ARBA" id="ARBA00022723"/>
    </source>
</evidence>
<evidence type="ECO:0000256" key="10">
    <source>
        <dbReference type="ARBA" id="ARBA00023150"/>
    </source>
</evidence>
<evidence type="ECO:0000256" key="7">
    <source>
        <dbReference type="ARBA" id="ARBA00023004"/>
    </source>
</evidence>
<sequence length="316" mass="35491">MIDQYNRDISYLRISVTDLCNLRCRYCISDNFEKKSHAEILRLEEIENICKVAAENGITKIRLTGGEPLLRKGIINLVEKIKNIDKIKEIAITTNAVLLESMAKDLKSAGADRLNISLDSMEEKTFSMITRGAKLIDVQRGIESAISAGFEGIKINTVLLKGINDNEIPEFVGLSKYGFEVRFIELMPIGNTASYAKKHFMSAQEVLNLCPSLIEEESYDYSSPAKYYKIPGHKYKVGLIRPISCNFCEACNRIRLTADGKLKPCLHSNQEIDVKGVSNDMKAIDKKMKSAIISKPKKHNLENMEYIIRGMSKIGG</sequence>
<dbReference type="PANTHER" id="PTHR22960:SF0">
    <property type="entry name" value="MOLYBDENUM COFACTOR BIOSYNTHESIS PROTEIN 1"/>
    <property type="match status" value="1"/>
</dbReference>
<proteinExistence type="predicted"/>
<evidence type="ECO:0000256" key="3">
    <source>
        <dbReference type="ARBA" id="ARBA00022485"/>
    </source>
</evidence>
<dbReference type="NCBIfam" id="TIGR02666">
    <property type="entry name" value="moaA"/>
    <property type="match status" value="1"/>
</dbReference>
<dbReference type="InterPro" id="IPR013785">
    <property type="entry name" value="Aldolase_TIM"/>
</dbReference>
<protein>
    <recommendedName>
        <fullName evidence="2">GTP 3',8-cyclase</fullName>
        <ecNumber evidence="2">4.1.99.22</ecNumber>
    </recommendedName>
</protein>
<dbReference type="NCBIfam" id="NF001199">
    <property type="entry name" value="PRK00164.2-1"/>
    <property type="match status" value="1"/>
</dbReference>
<dbReference type="InterPro" id="IPR013483">
    <property type="entry name" value="MoaA"/>
</dbReference>
<evidence type="ECO:0000256" key="1">
    <source>
        <dbReference type="ARBA" id="ARBA00001966"/>
    </source>
</evidence>
<comment type="caution">
    <text evidence="14">The sequence shown here is derived from an EMBL/GenBank/DDBJ whole genome shotgun (WGS) entry which is preliminary data.</text>
</comment>
<dbReference type="Proteomes" id="UP001314903">
    <property type="component" value="Unassembled WGS sequence"/>
</dbReference>
<dbReference type="CDD" id="cd21117">
    <property type="entry name" value="Twitch_MoaA"/>
    <property type="match status" value="1"/>
</dbReference>
<dbReference type="SMART" id="SM00729">
    <property type="entry name" value="Elp3"/>
    <property type="match status" value="1"/>
</dbReference>
<dbReference type="SUPFAM" id="SSF102114">
    <property type="entry name" value="Radical SAM enzymes"/>
    <property type="match status" value="1"/>
</dbReference>
<evidence type="ECO:0000256" key="6">
    <source>
        <dbReference type="ARBA" id="ARBA00022741"/>
    </source>
</evidence>
<dbReference type="InterPro" id="IPR006638">
    <property type="entry name" value="Elp3/MiaA/NifB-like_rSAM"/>
</dbReference>
<keyword evidence="8" id="KW-0411">Iron-sulfur</keyword>
<comment type="catalytic activity">
    <reaction evidence="12">
        <text>GTP + AH2 + S-adenosyl-L-methionine = (8S)-3',8-cyclo-7,8-dihydroguanosine 5'-triphosphate + 5'-deoxyadenosine + L-methionine + A + H(+)</text>
        <dbReference type="Rhea" id="RHEA:49576"/>
        <dbReference type="ChEBI" id="CHEBI:13193"/>
        <dbReference type="ChEBI" id="CHEBI:15378"/>
        <dbReference type="ChEBI" id="CHEBI:17319"/>
        <dbReference type="ChEBI" id="CHEBI:17499"/>
        <dbReference type="ChEBI" id="CHEBI:37565"/>
        <dbReference type="ChEBI" id="CHEBI:57844"/>
        <dbReference type="ChEBI" id="CHEBI:59789"/>
        <dbReference type="ChEBI" id="CHEBI:131766"/>
        <dbReference type="EC" id="4.1.99.22"/>
    </reaction>
</comment>
<feature type="domain" description="Radical SAM core" evidence="13">
    <location>
        <begin position="4"/>
        <end position="225"/>
    </location>
</feature>
<keyword evidence="15" id="KW-1185">Reference proteome</keyword>
<gene>
    <name evidence="14" type="ORF">J2Z35_000615</name>
</gene>
<keyword evidence="4" id="KW-0949">S-adenosyl-L-methionine</keyword>
<dbReference type="PANTHER" id="PTHR22960">
    <property type="entry name" value="MOLYBDOPTERIN COFACTOR SYNTHESIS PROTEIN A"/>
    <property type="match status" value="1"/>
</dbReference>
<dbReference type="Pfam" id="PF04055">
    <property type="entry name" value="Radical_SAM"/>
    <property type="match status" value="1"/>
</dbReference>
<name>A0ABS4KJK5_9FIRM</name>